<protein>
    <submittedName>
        <fullName evidence="1">Uncharacterized protein</fullName>
    </submittedName>
</protein>
<sequence>MNQPVAVRSFHTKR</sequence>
<reference evidence="1" key="1">
    <citation type="submission" date="2021-02" db="EMBL/GenBank/DDBJ databases">
        <authorList>
            <person name="Nowell W R."/>
        </authorList>
    </citation>
    <scope>NUCLEOTIDE SEQUENCE</scope>
</reference>
<evidence type="ECO:0000313" key="1">
    <source>
        <dbReference type="EMBL" id="CAF1338606.1"/>
    </source>
</evidence>
<evidence type="ECO:0000313" key="2">
    <source>
        <dbReference type="Proteomes" id="UP000663882"/>
    </source>
</evidence>
<feature type="non-terminal residue" evidence="1">
    <location>
        <position position="1"/>
    </location>
</feature>
<dbReference type="Proteomes" id="UP000663882">
    <property type="component" value="Unassembled WGS sequence"/>
</dbReference>
<name>A0A815GH82_9BILA</name>
<accession>A0A815GH82</accession>
<dbReference type="EMBL" id="CAJNOO010003468">
    <property type="protein sequence ID" value="CAF1338606.1"/>
    <property type="molecule type" value="Genomic_DNA"/>
</dbReference>
<proteinExistence type="predicted"/>
<comment type="caution">
    <text evidence="1">The sequence shown here is derived from an EMBL/GenBank/DDBJ whole genome shotgun (WGS) entry which is preliminary data.</text>
</comment>
<organism evidence="1 2">
    <name type="scientific">Rotaria sordida</name>
    <dbReference type="NCBI Taxonomy" id="392033"/>
    <lineage>
        <taxon>Eukaryota</taxon>
        <taxon>Metazoa</taxon>
        <taxon>Spiralia</taxon>
        <taxon>Gnathifera</taxon>
        <taxon>Rotifera</taxon>
        <taxon>Eurotatoria</taxon>
        <taxon>Bdelloidea</taxon>
        <taxon>Philodinida</taxon>
        <taxon>Philodinidae</taxon>
        <taxon>Rotaria</taxon>
    </lineage>
</organism>
<gene>
    <name evidence="1" type="ORF">RFH988_LOCUS31655</name>
</gene>